<organism evidence="1 2">
    <name type="scientific">Streptomyces olivaceus</name>
    <dbReference type="NCBI Taxonomy" id="47716"/>
    <lineage>
        <taxon>Bacteria</taxon>
        <taxon>Bacillati</taxon>
        <taxon>Actinomycetota</taxon>
        <taxon>Actinomycetes</taxon>
        <taxon>Kitasatosporales</taxon>
        <taxon>Streptomycetaceae</taxon>
        <taxon>Streptomyces</taxon>
    </lineage>
</organism>
<evidence type="ECO:0000313" key="2">
    <source>
        <dbReference type="Proteomes" id="UP000758701"/>
    </source>
</evidence>
<evidence type="ECO:0008006" key="3">
    <source>
        <dbReference type="Google" id="ProtNLM"/>
    </source>
</evidence>
<evidence type="ECO:0000313" key="1">
    <source>
        <dbReference type="EMBL" id="MBZ6150426.1"/>
    </source>
</evidence>
<gene>
    <name evidence="1" type="ORF">KVH32_04475</name>
</gene>
<reference evidence="1 2" key="1">
    <citation type="submission" date="2021-06" db="EMBL/GenBank/DDBJ databases">
        <title>Ecological speciation of a Streptomyces species isolated from different habitats and geographic origins.</title>
        <authorList>
            <person name="Wang J."/>
        </authorList>
    </citation>
    <scope>NUCLEOTIDE SEQUENCE [LARGE SCALE GENOMIC DNA]</scope>
    <source>
        <strain evidence="1 2">FXJ8.012</strain>
    </source>
</reference>
<accession>A0ABS7VXK4</accession>
<sequence length="146" mass="16457">MSYGSLVLMGVPTVRASYRISFTDFIADPDDEDCQRRAATISASRITFADSHLILWVGDMERVRFPMEAIKSVEVVQAPVSRQREDPDQLRARYPNIGEPWSRADDDKLLALYRAGQKDHGTLAGEFGRQPGTIRSCLAKLGWERL</sequence>
<comment type="caution">
    <text evidence="1">The sequence shown here is derived from an EMBL/GenBank/DDBJ whole genome shotgun (WGS) entry which is preliminary data.</text>
</comment>
<name>A0ABS7VXK4_STROV</name>
<dbReference type="RefSeq" id="WP_070389138.1">
    <property type="nucleotide sequence ID" value="NZ_BNEG01000003.1"/>
</dbReference>
<dbReference type="EMBL" id="JAHSTP010000001">
    <property type="protein sequence ID" value="MBZ6150426.1"/>
    <property type="molecule type" value="Genomic_DNA"/>
</dbReference>
<proteinExistence type="predicted"/>
<dbReference type="Proteomes" id="UP000758701">
    <property type="component" value="Unassembled WGS sequence"/>
</dbReference>
<protein>
    <recommendedName>
        <fullName evidence="3">Transposase</fullName>
    </recommendedName>
</protein>
<keyword evidence="2" id="KW-1185">Reference proteome</keyword>